<keyword evidence="4" id="KW-1185">Reference proteome</keyword>
<dbReference type="InterPro" id="IPR006221">
    <property type="entry name" value="TrpG/PapA_dom"/>
</dbReference>
<name>A0ABQ1VWP4_9BACL</name>
<dbReference type="Pfam" id="PF00117">
    <property type="entry name" value="GATase"/>
    <property type="match status" value="1"/>
</dbReference>
<dbReference type="PROSITE" id="PS51273">
    <property type="entry name" value="GATASE_TYPE_1"/>
    <property type="match status" value="1"/>
</dbReference>
<comment type="caution">
    <text evidence="3">The sequence shown here is derived from an EMBL/GenBank/DDBJ whole genome shotgun (WGS) entry which is preliminary data.</text>
</comment>
<organism evidence="3 4">
    <name type="scientific">Paenibacillus aceti</name>
    <dbReference type="NCBI Taxonomy" id="1820010"/>
    <lineage>
        <taxon>Bacteria</taxon>
        <taxon>Bacillati</taxon>
        <taxon>Bacillota</taxon>
        <taxon>Bacilli</taxon>
        <taxon>Bacillales</taxon>
        <taxon>Paenibacillaceae</taxon>
        <taxon>Paenibacillus</taxon>
    </lineage>
</organism>
<evidence type="ECO:0000256" key="1">
    <source>
        <dbReference type="ARBA" id="ARBA00022962"/>
    </source>
</evidence>
<evidence type="ECO:0000313" key="3">
    <source>
        <dbReference type="EMBL" id="GGG03190.1"/>
    </source>
</evidence>
<dbReference type="RefSeq" id="WP_120463567.1">
    <property type="nucleotide sequence ID" value="NZ_BMIW01000018.1"/>
</dbReference>
<dbReference type="CDD" id="cd01743">
    <property type="entry name" value="GATase1_Anthranilate_Synthase"/>
    <property type="match status" value="1"/>
</dbReference>
<gene>
    <name evidence="3" type="primary">trpG</name>
    <name evidence="3" type="ORF">GCM10010913_26190</name>
</gene>
<evidence type="ECO:0000259" key="2">
    <source>
        <dbReference type="Pfam" id="PF00117"/>
    </source>
</evidence>
<sequence length="197" mass="21995">MVLLIDNYDSFTYNLYQYIGEMTSDLAVYRNDKISLDEVYRMNPDSIIISPGPGRPEQSGVSLDIIRELNGVIPIFGICLGHQAIGYCLGATIDLAPDVVHGKRSVIVNDNQGIFAHTPEKFEVVRYHSLCIRKDTLPDCLEVQAYAEDGTIMAVRHKEFCTVGVQFHPESILSSYGKVLIRNFLDMAETYSGVLLS</sequence>
<dbReference type="SUPFAM" id="SSF52317">
    <property type="entry name" value="Class I glutamine amidotransferase-like"/>
    <property type="match status" value="1"/>
</dbReference>
<dbReference type="PANTHER" id="PTHR43418">
    <property type="entry name" value="MULTIFUNCTIONAL TRYPTOPHAN BIOSYNTHESIS PROTEIN-RELATED"/>
    <property type="match status" value="1"/>
</dbReference>
<dbReference type="PRINTS" id="PR00099">
    <property type="entry name" value="CPSGATASE"/>
</dbReference>
<dbReference type="Proteomes" id="UP000608420">
    <property type="component" value="Unassembled WGS sequence"/>
</dbReference>
<protein>
    <submittedName>
        <fullName evidence="3">Aminodeoxychorismate/anthranilate synthase component II</fullName>
    </submittedName>
</protein>
<dbReference type="PRINTS" id="PR00096">
    <property type="entry name" value="GATASE"/>
</dbReference>
<dbReference type="Gene3D" id="3.40.50.880">
    <property type="match status" value="1"/>
</dbReference>
<feature type="domain" description="Glutamine amidotransferase" evidence="2">
    <location>
        <begin position="3"/>
        <end position="185"/>
    </location>
</feature>
<dbReference type="EMBL" id="BMIW01000018">
    <property type="protein sequence ID" value="GGG03190.1"/>
    <property type="molecule type" value="Genomic_DNA"/>
</dbReference>
<evidence type="ECO:0000313" key="4">
    <source>
        <dbReference type="Proteomes" id="UP000608420"/>
    </source>
</evidence>
<dbReference type="PRINTS" id="PR00097">
    <property type="entry name" value="ANTSNTHASEII"/>
</dbReference>
<dbReference type="InterPro" id="IPR029062">
    <property type="entry name" value="Class_I_gatase-like"/>
</dbReference>
<reference evidence="4" key="1">
    <citation type="journal article" date="2019" name="Int. J. Syst. Evol. Microbiol.">
        <title>The Global Catalogue of Microorganisms (GCM) 10K type strain sequencing project: providing services to taxonomists for standard genome sequencing and annotation.</title>
        <authorList>
            <consortium name="The Broad Institute Genomics Platform"/>
            <consortium name="The Broad Institute Genome Sequencing Center for Infectious Disease"/>
            <person name="Wu L."/>
            <person name="Ma J."/>
        </authorList>
    </citation>
    <scope>NUCLEOTIDE SEQUENCE [LARGE SCALE GENOMIC DNA]</scope>
    <source>
        <strain evidence="4">CGMCC 1.15420</strain>
    </source>
</reference>
<keyword evidence="1" id="KW-0315">Glutamine amidotransferase</keyword>
<accession>A0ABQ1VWP4</accession>
<dbReference type="NCBIfam" id="TIGR00566">
    <property type="entry name" value="trpG_papA"/>
    <property type="match status" value="1"/>
</dbReference>
<proteinExistence type="predicted"/>
<dbReference type="PANTHER" id="PTHR43418:SF4">
    <property type="entry name" value="MULTIFUNCTIONAL TRYPTOPHAN BIOSYNTHESIS PROTEIN"/>
    <property type="match status" value="1"/>
</dbReference>
<dbReference type="InterPro" id="IPR017926">
    <property type="entry name" value="GATASE"/>
</dbReference>
<dbReference type="InterPro" id="IPR050472">
    <property type="entry name" value="Anth_synth/Amidotransfase"/>
</dbReference>